<dbReference type="EMBL" id="JBEPMC010000025">
    <property type="protein sequence ID" value="MET3583838.1"/>
    <property type="molecule type" value="Genomic_DNA"/>
</dbReference>
<dbReference type="Proteomes" id="UP001549204">
    <property type="component" value="Unassembled WGS sequence"/>
</dbReference>
<keyword evidence="3" id="KW-1185">Reference proteome</keyword>
<protein>
    <submittedName>
        <fullName evidence="2">Uncharacterized protein</fullName>
    </submittedName>
</protein>
<sequence>MVKLPSHPVGPGTSPQRFNIDDRESTIEPAIRQAIDKQINGAHSNGDKKHASIGRETHTRDLPLAINGVPEVGGVDAITRVSPNELRARINVVNPRAELVPLDGHNLAQEQLSFVTPRLRYPDVLRAEKHCVLLQGLVDTLAAAPEDLVSRDGVAVLKDELQRLILLRQNRNSLIEG</sequence>
<evidence type="ECO:0000313" key="3">
    <source>
        <dbReference type="Proteomes" id="UP001549204"/>
    </source>
</evidence>
<reference evidence="2 3" key="1">
    <citation type="submission" date="2024-06" db="EMBL/GenBank/DDBJ databases">
        <title>Genomic Encyclopedia of Type Strains, Phase IV (KMG-IV): sequencing the most valuable type-strain genomes for metagenomic binning, comparative biology and taxonomic classification.</title>
        <authorList>
            <person name="Goeker M."/>
        </authorList>
    </citation>
    <scope>NUCLEOTIDE SEQUENCE [LARGE SCALE GENOMIC DNA]</scope>
    <source>
        <strain evidence="2 3">DSM 100022</strain>
    </source>
</reference>
<gene>
    <name evidence="2" type="ORF">ABID19_006904</name>
</gene>
<proteinExistence type="predicted"/>
<accession>A0ABV2GZX8</accession>
<evidence type="ECO:0000313" key="2">
    <source>
        <dbReference type="EMBL" id="MET3583838.1"/>
    </source>
</evidence>
<evidence type="ECO:0000256" key="1">
    <source>
        <dbReference type="SAM" id="MobiDB-lite"/>
    </source>
</evidence>
<feature type="region of interest" description="Disordered" evidence="1">
    <location>
        <begin position="1"/>
        <end position="20"/>
    </location>
</feature>
<dbReference type="RefSeq" id="WP_263807158.1">
    <property type="nucleotide sequence ID" value="NZ_JBEPMC010000025.1"/>
</dbReference>
<comment type="caution">
    <text evidence="2">The sequence shown here is derived from an EMBL/GenBank/DDBJ whole genome shotgun (WGS) entry which is preliminary data.</text>
</comment>
<organism evidence="2 3">
    <name type="scientific">Mesorhizobium robiniae</name>
    <dbReference type="NCBI Taxonomy" id="559315"/>
    <lineage>
        <taxon>Bacteria</taxon>
        <taxon>Pseudomonadati</taxon>
        <taxon>Pseudomonadota</taxon>
        <taxon>Alphaproteobacteria</taxon>
        <taxon>Hyphomicrobiales</taxon>
        <taxon>Phyllobacteriaceae</taxon>
        <taxon>Mesorhizobium</taxon>
    </lineage>
</organism>
<name>A0ABV2GZX8_9HYPH</name>